<keyword evidence="3" id="KW-1185">Reference proteome</keyword>
<protein>
    <submittedName>
        <fullName evidence="2">Uncharacterized protein</fullName>
    </submittedName>
</protein>
<accession>A0A3M6T4L4</accession>
<sequence>INTSGINTCSCTDVEIDDFEESTDVSVLDTEDNSNYEPDNSSTDAQQEVQEESSAEVQLKHETVCAIGKALMLVDQMEGSLNDFEDVLEYAKKLFFGAH</sequence>
<organism evidence="2 3">
    <name type="scientific">Pocillopora damicornis</name>
    <name type="common">Cauliflower coral</name>
    <name type="synonym">Millepora damicornis</name>
    <dbReference type="NCBI Taxonomy" id="46731"/>
    <lineage>
        <taxon>Eukaryota</taxon>
        <taxon>Metazoa</taxon>
        <taxon>Cnidaria</taxon>
        <taxon>Anthozoa</taxon>
        <taxon>Hexacorallia</taxon>
        <taxon>Scleractinia</taxon>
        <taxon>Astrocoeniina</taxon>
        <taxon>Pocilloporidae</taxon>
        <taxon>Pocillopora</taxon>
    </lineage>
</organism>
<evidence type="ECO:0000313" key="3">
    <source>
        <dbReference type="Proteomes" id="UP000275408"/>
    </source>
</evidence>
<dbReference type="Proteomes" id="UP000275408">
    <property type="component" value="Unassembled WGS sequence"/>
</dbReference>
<dbReference type="AlphaFoldDB" id="A0A3M6T4L4"/>
<evidence type="ECO:0000313" key="2">
    <source>
        <dbReference type="EMBL" id="RMX35689.1"/>
    </source>
</evidence>
<proteinExistence type="predicted"/>
<feature type="compositionally biased region" description="Polar residues" evidence="1">
    <location>
        <begin position="35"/>
        <end position="44"/>
    </location>
</feature>
<name>A0A3M6T4L4_POCDA</name>
<dbReference type="EMBL" id="RCHS01004352">
    <property type="protein sequence ID" value="RMX35689.1"/>
    <property type="molecule type" value="Genomic_DNA"/>
</dbReference>
<comment type="caution">
    <text evidence="2">The sequence shown here is derived from an EMBL/GenBank/DDBJ whole genome shotgun (WGS) entry which is preliminary data.</text>
</comment>
<feature type="compositionally biased region" description="Acidic residues" evidence="1">
    <location>
        <begin position="21"/>
        <end position="34"/>
    </location>
</feature>
<feature type="non-terminal residue" evidence="2">
    <location>
        <position position="1"/>
    </location>
</feature>
<gene>
    <name evidence="2" type="ORF">pdam_00023868</name>
</gene>
<evidence type="ECO:0000256" key="1">
    <source>
        <dbReference type="SAM" id="MobiDB-lite"/>
    </source>
</evidence>
<feature type="region of interest" description="Disordered" evidence="1">
    <location>
        <begin position="21"/>
        <end position="56"/>
    </location>
</feature>
<reference evidence="2 3" key="1">
    <citation type="journal article" date="2018" name="Sci. Rep.">
        <title>Comparative analysis of the Pocillopora damicornis genome highlights role of immune system in coral evolution.</title>
        <authorList>
            <person name="Cunning R."/>
            <person name="Bay R.A."/>
            <person name="Gillette P."/>
            <person name="Baker A.C."/>
            <person name="Traylor-Knowles N."/>
        </authorList>
    </citation>
    <scope>NUCLEOTIDE SEQUENCE [LARGE SCALE GENOMIC DNA]</scope>
    <source>
        <strain evidence="2">RSMAS</strain>
        <tissue evidence="2">Whole animal</tissue>
    </source>
</reference>